<dbReference type="AlphaFoldDB" id="A0A8H5T6W9"/>
<accession>A0A8H5T6W9</accession>
<dbReference type="Proteomes" id="UP000567885">
    <property type="component" value="Unassembled WGS sequence"/>
</dbReference>
<gene>
    <name evidence="2" type="ORF">FHETE_7349</name>
</gene>
<evidence type="ECO:0000313" key="3">
    <source>
        <dbReference type="Proteomes" id="UP000567885"/>
    </source>
</evidence>
<dbReference type="Pfam" id="PF11915">
    <property type="entry name" value="DUF3433"/>
    <property type="match status" value="2"/>
</dbReference>
<evidence type="ECO:0000313" key="2">
    <source>
        <dbReference type="EMBL" id="KAF5663644.1"/>
    </source>
</evidence>
<dbReference type="EMBL" id="JAAGWQ010000143">
    <property type="protein sequence ID" value="KAF5663644.1"/>
    <property type="molecule type" value="Genomic_DNA"/>
</dbReference>
<dbReference type="OrthoDB" id="5332281at2759"/>
<reference evidence="2 3" key="1">
    <citation type="submission" date="2020-05" db="EMBL/GenBank/DDBJ databases">
        <title>Identification and distribution of gene clusters putatively required for synthesis of sphingolipid metabolism inhibitors in phylogenetically diverse species of the filamentous fungus Fusarium.</title>
        <authorList>
            <person name="Kim H.-S."/>
            <person name="Busman M."/>
            <person name="Brown D.W."/>
            <person name="Divon H."/>
            <person name="Uhlig S."/>
            <person name="Proctor R.H."/>
        </authorList>
    </citation>
    <scope>NUCLEOTIDE SEQUENCE [LARGE SCALE GENOMIC DNA]</scope>
    <source>
        <strain evidence="2 3">NRRL 20693</strain>
    </source>
</reference>
<dbReference type="PANTHER" id="PTHR37544">
    <property type="entry name" value="SPRAY-RELATED"/>
    <property type="match status" value="1"/>
</dbReference>
<keyword evidence="1" id="KW-1133">Transmembrane helix</keyword>
<organism evidence="2 3">
    <name type="scientific">Fusarium heterosporum</name>
    <dbReference type="NCBI Taxonomy" id="42747"/>
    <lineage>
        <taxon>Eukaryota</taxon>
        <taxon>Fungi</taxon>
        <taxon>Dikarya</taxon>
        <taxon>Ascomycota</taxon>
        <taxon>Pezizomycotina</taxon>
        <taxon>Sordariomycetes</taxon>
        <taxon>Hypocreomycetidae</taxon>
        <taxon>Hypocreales</taxon>
        <taxon>Nectriaceae</taxon>
        <taxon>Fusarium</taxon>
        <taxon>Fusarium heterosporum species complex</taxon>
    </lineage>
</organism>
<dbReference type="PROSITE" id="PS51257">
    <property type="entry name" value="PROKAR_LIPOPROTEIN"/>
    <property type="match status" value="1"/>
</dbReference>
<feature type="transmembrane region" description="Helical" evidence="1">
    <location>
        <begin position="644"/>
        <end position="665"/>
    </location>
</feature>
<keyword evidence="1" id="KW-0812">Transmembrane</keyword>
<evidence type="ECO:0000256" key="1">
    <source>
        <dbReference type="SAM" id="Phobius"/>
    </source>
</evidence>
<protein>
    <submittedName>
        <fullName evidence="2">Uncharacterized protein</fullName>
    </submittedName>
</protein>
<feature type="transmembrane region" description="Helical" evidence="1">
    <location>
        <begin position="1142"/>
        <end position="1162"/>
    </location>
</feature>
<feature type="transmembrane region" description="Helical" evidence="1">
    <location>
        <begin position="55"/>
        <end position="71"/>
    </location>
</feature>
<feature type="transmembrane region" description="Helical" evidence="1">
    <location>
        <begin position="120"/>
        <end position="145"/>
    </location>
</feature>
<comment type="caution">
    <text evidence="2">The sequence shown here is derived from an EMBL/GenBank/DDBJ whole genome shotgun (WGS) entry which is preliminary data.</text>
</comment>
<keyword evidence="1" id="KW-0472">Membrane</keyword>
<keyword evidence="3" id="KW-1185">Reference proteome</keyword>
<feature type="transmembrane region" description="Helical" evidence="1">
    <location>
        <begin position="528"/>
        <end position="549"/>
    </location>
</feature>
<dbReference type="InterPro" id="IPR021840">
    <property type="entry name" value="DUF3433"/>
</dbReference>
<feature type="transmembrane region" description="Helical" evidence="1">
    <location>
        <begin position="756"/>
        <end position="776"/>
    </location>
</feature>
<feature type="transmembrane region" description="Helical" evidence="1">
    <location>
        <begin position="686"/>
        <end position="706"/>
    </location>
</feature>
<feature type="transmembrane region" description="Helical" evidence="1">
    <location>
        <begin position="12"/>
        <end position="35"/>
    </location>
</feature>
<name>A0A8H5T6W9_FUSHE</name>
<sequence>MSGREMARQPFWLSKTALVVFLLIFIACATCLIALDRAITSRKGLPLTISSSSYSWTYGPTAVLIVLLSLWRRVDYYYKLREPWRQLQSGPSAADDSLLLDYITTFQVTSIVQALKRRHYAVAATITAFFLLKFIILISTTLFVVKEISAEGSLNVTMQDTFDAAPVWPTYEAFIFGVRESEQQSLIFSGGSDSSIWKYLSRLNNVTTHDTSWGLSDDLATQRFAFTTGTSNVTRLERPVDIFVPKVSCEDATISESESIQYKSPEIRNFTFTSKTCANGGIMVQPCLGDRYADTPLPNDTYSPCQPNPHVYGSYRVNCSHGLERQYWDIAAPVHTWPKDIEPFDIRYAISVADFKSGITHYNDSRITPNVTSMKLLRSAAVICKIGYGIATANATMDLLTGNVSIAKYGLDDKLRTLHNLSNVALAEMLWANLANPSNFLVVDEKVPTRKPPSSSSADVLFQLMYAQLGRPDNLDPFYNTLRLKNATVSVFEGIAREFARQSLLDPKPLSESAKGWVAENRLHTRHVALWIMVAGFCLLAVICLLLLLIPVKFNWVPAMSGSLAGSAAILADSPNVQAVLAGSGHLGLKALRKKLAGIRFSATKGSNEDYEVHADSSVEPLHPVSSVKSQVKETTWVPLPVRLPVIAATFAAPIIAIGVLEFLYHILRSEGNFVHIDGDTATISYLIRIASTLVVFGIATMINNLDSTIVVFAPYSNLRSGSASADRSILFHLLSVNPFLVMFKSLRHHQFGPAASYGATLITGFLTIIVSGLWIPVNSLVVNQPSAADVNNWDRTWLSNATSDGGAAVALNLIQFGGASTPVGIWKDVVLPSIFLPADSAKSPRFQRGANYTYDVLALEPFLKCTVMPESVITVENMTYPMEAGQMDQWVSAIGMSIQVQPPGIDRRCSDSSIKGFANLTFGMKLSDLNPQWIGKYFDLPQSTAGQVSADCPSIGMIFGNVMMDKDIDRNLTAVLCSQGIRQVPIRVTYNGNPALGKIGSIHTQGEYASLQNKTSGAYTFGFKLEGFLNANLLAIPASGSEQTYDSFFSHLLLRSKGYSRDKLAGRKNVDKFVQAVTKDYNEYLRHVIDRNFRAGNQSPRGNILSAIPHSSAHSLSPHSMITGKYSAEVTHLVVDWKSKLILQVLFAIMTVLSFIGFCLVRIRGTLPRDPCSIGSTMSLLADSQICEKGSGIVPEAAQYMSESQLRRTFDGWVFSLGWWGSGSSVAPSLNSEVASSSDTVLKSIRGMAITAVHGEKRFGVDIGKANS</sequence>
<proteinExistence type="predicted"/>